<dbReference type="SUPFAM" id="SSF64438">
    <property type="entry name" value="CNF1/YfiH-like putative cysteine hydrolases"/>
    <property type="match status" value="1"/>
</dbReference>
<dbReference type="GO" id="GO:0017061">
    <property type="term" value="F:S-methyl-5-thioadenosine phosphorylase activity"/>
    <property type="evidence" value="ECO:0007669"/>
    <property type="project" value="UniProtKB-EC"/>
</dbReference>
<comment type="caution">
    <text evidence="10">The sequence shown here is derived from an EMBL/GenBank/DDBJ whole genome shotgun (WGS) entry which is preliminary data.</text>
</comment>
<dbReference type="EMBL" id="QNBE01000117">
    <property type="protein sequence ID" value="RKX68949.1"/>
    <property type="molecule type" value="Genomic_DNA"/>
</dbReference>
<dbReference type="PANTHER" id="PTHR30616:SF2">
    <property type="entry name" value="PURINE NUCLEOSIDE PHOSPHORYLASE LACC1"/>
    <property type="match status" value="1"/>
</dbReference>
<dbReference type="PANTHER" id="PTHR30616">
    <property type="entry name" value="UNCHARACTERIZED PROTEIN YFIH"/>
    <property type="match status" value="1"/>
</dbReference>
<comment type="catalytic activity">
    <reaction evidence="9">
        <text>S-methyl-5'-thioadenosine + phosphate = 5-(methylsulfanyl)-alpha-D-ribose 1-phosphate + adenine</text>
        <dbReference type="Rhea" id="RHEA:11852"/>
        <dbReference type="ChEBI" id="CHEBI:16708"/>
        <dbReference type="ChEBI" id="CHEBI:17509"/>
        <dbReference type="ChEBI" id="CHEBI:43474"/>
        <dbReference type="ChEBI" id="CHEBI:58533"/>
        <dbReference type="EC" id="2.4.2.28"/>
    </reaction>
    <physiologicalReaction direction="left-to-right" evidence="9">
        <dbReference type="Rhea" id="RHEA:11853"/>
    </physiologicalReaction>
</comment>
<evidence type="ECO:0000256" key="8">
    <source>
        <dbReference type="ARBA" id="ARBA00048968"/>
    </source>
</evidence>
<accession>A0A660SDU8</accession>
<proteinExistence type="inferred from homology"/>
<evidence type="ECO:0000256" key="4">
    <source>
        <dbReference type="ARBA" id="ARBA00022723"/>
    </source>
</evidence>
<dbReference type="GO" id="GO:0005507">
    <property type="term" value="F:copper ion binding"/>
    <property type="evidence" value="ECO:0007669"/>
    <property type="project" value="TreeGrafter"/>
</dbReference>
<gene>
    <name evidence="10" type="ORF">DRP53_09625</name>
</gene>
<keyword evidence="3" id="KW-0808">Transferase</keyword>
<dbReference type="InterPro" id="IPR003730">
    <property type="entry name" value="Cu_polyphenol_OxRdtase"/>
</dbReference>
<evidence type="ECO:0000256" key="6">
    <source>
        <dbReference type="ARBA" id="ARBA00022833"/>
    </source>
</evidence>
<comment type="catalytic activity">
    <reaction evidence="7">
        <text>adenosine + H2O + H(+) = inosine + NH4(+)</text>
        <dbReference type="Rhea" id="RHEA:24408"/>
        <dbReference type="ChEBI" id="CHEBI:15377"/>
        <dbReference type="ChEBI" id="CHEBI:15378"/>
        <dbReference type="ChEBI" id="CHEBI:16335"/>
        <dbReference type="ChEBI" id="CHEBI:17596"/>
        <dbReference type="ChEBI" id="CHEBI:28938"/>
        <dbReference type="EC" id="3.5.4.4"/>
    </reaction>
    <physiologicalReaction direction="left-to-right" evidence="7">
        <dbReference type="Rhea" id="RHEA:24409"/>
    </physiologicalReaction>
</comment>
<dbReference type="Gene3D" id="3.60.140.10">
    <property type="entry name" value="CNF1/YfiH-like putative cysteine hydrolases"/>
    <property type="match status" value="1"/>
</dbReference>
<keyword evidence="4" id="KW-0479">Metal-binding</keyword>
<dbReference type="InterPro" id="IPR038371">
    <property type="entry name" value="Cu_polyphenol_OxRdtase_sf"/>
</dbReference>
<evidence type="ECO:0000256" key="5">
    <source>
        <dbReference type="ARBA" id="ARBA00022801"/>
    </source>
</evidence>
<comment type="catalytic activity">
    <reaction evidence="8">
        <text>adenosine + phosphate = alpha-D-ribose 1-phosphate + adenine</text>
        <dbReference type="Rhea" id="RHEA:27642"/>
        <dbReference type="ChEBI" id="CHEBI:16335"/>
        <dbReference type="ChEBI" id="CHEBI:16708"/>
        <dbReference type="ChEBI" id="CHEBI:43474"/>
        <dbReference type="ChEBI" id="CHEBI:57720"/>
        <dbReference type="EC" id="2.4.2.1"/>
    </reaction>
    <physiologicalReaction direction="left-to-right" evidence="8">
        <dbReference type="Rhea" id="RHEA:27643"/>
    </physiologicalReaction>
</comment>
<reference evidence="10 11" key="1">
    <citation type="submission" date="2018-06" db="EMBL/GenBank/DDBJ databases">
        <title>Extensive metabolic versatility and redundancy in microbially diverse, dynamic hydrothermal sediments.</title>
        <authorList>
            <person name="Dombrowski N."/>
            <person name="Teske A."/>
            <person name="Baker B.J."/>
        </authorList>
    </citation>
    <scope>NUCLEOTIDE SEQUENCE [LARGE SCALE GENOMIC DNA]</scope>
    <source>
        <strain evidence="10">B36_G15</strain>
    </source>
</reference>
<dbReference type="CDD" id="cd16833">
    <property type="entry name" value="YfiH"/>
    <property type="match status" value="1"/>
</dbReference>
<evidence type="ECO:0000256" key="9">
    <source>
        <dbReference type="ARBA" id="ARBA00049893"/>
    </source>
</evidence>
<evidence type="ECO:0000313" key="10">
    <source>
        <dbReference type="EMBL" id="RKX68949.1"/>
    </source>
</evidence>
<keyword evidence="5" id="KW-0378">Hydrolase</keyword>
<sequence length="200" mass="23065">MWVNRSGIYYFQSRFPVTIGYIPSRIKPPFSDIIFLKQIHSAKIINIDTQKDRIGDGLFTTRSGIVLAIKVADCLPIYFFDFQIKMVGILHAGWRGTLKGISTELNRLLDSYYYVFGPAIGPCCYEIGPELARRFESKFTAAIINHNNRYFLDLKAANRLQLKGKELGDLKLCTHCTRDLSSFRRDKDKARRDVAFIRRD</sequence>
<dbReference type="InterPro" id="IPR011324">
    <property type="entry name" value="Cytotoxic_necrot_fac-like_cat"/>
</dbReference>
<evidence type="ECO:0000256" key="1">
    <source>
        <dbReference type="ARBA" id="ARBA00000553"/>
    </source>
</evidence>
<evidence type="ECO:0000313" key="11">
    <source>
        <dbReference type="Proteomes" id="UP000268469"/>
    </source>
</evidence>
<evidence type="ECO:0000256" key="2">
    <source>
        <dbReference type="ARBA" id="ARBA00007353"/>
    </source>
</evidence>
<evidence type="ECO:0000256" key="3">
    <source>
        <dbReference type="ARBA" id="ARBA00022679"/>
    </source>
</evidence>
<dbReference type="Pfam" id="PF02578">
    <property type="entry name" value="Cu-oxidase_4"/>
    <property type="match status" value="1"/>
</dbReference>
<keyword evidence="6" id="KW-0862">Zinc</keyword>
<name>A0A660SDU8_UNCW3</name>
<evidence type="ECO:0008006" key="12">
    <source>
        <dbReference type="Google" id="ProtNLM"/>
    </source>
</evidence>
<evidence type="ECO:0000256" key="7">
    <source>
        <dbReference type="ARBA" id="ARBA00047989"/>
    </source>
</evidence>
<dbReference type="GO" id="GO:0016787">
    <property type="term" value="F:hydrolase activity"/>
    <property type="evidence" value="ECO:0007669"/>
    <property type="project" value="UniProtKB-KW"/>
</dbReference>
<organism evidence="10 11">
    <name type="scientific">candidate division WOR-3 bacterium</name>
    <dbReference type="NCBI Taxonomy" id="2052148"/>
    <lineage>
        <taxon>Bacteria</taxon>
        <taxon>Bacteria division WOR-3</taxon>
    </lineage>
</organism>
<protein>
    <recommendedName>
        <fullName evidence="12">Laccase domain-containing protein</fullName>
    </recommendedName>
</protein>
<dbReference type="Proteomes" id="UP000268469">
    <property type="component" value="Unassembled WGS sequence"/>
</dbReference>
<comment type="similarity">
    <text evidence="2">Belongs to the purine nucleoside phosphorylase YfiH/LACC1 family.</text>
</comment>
<comment type="catalytic activity">
    <reaction evidence="1">
        <text>inosine + phosphate = alpha-D-ribose 1-phosphate + hypoxanthine</text>
        <dbReference type="Rhea" id="RHEA:27646"/>
        <dbReference type="ChEBI" id="CHEBI:17368"/>
        <dbReference type="ChEBI" id="CHEBI:17596"/>
        <dbReference type="ChEBI" id="CHEBI:43474"/>
        <dbReference type="ChEBI" id="CHEBI:57720"/>
        <dbReference type="EC" id="2.4.2.1"/>
    </reaction>
    <physiologicalReaction direction="left-to-right" evidence="1">
        <dbReference type="Rhea" id="RHEA:27647"/>
    </physiologicalReaction>
</comment>
<dbReference type="AlphaFoldDB" id="A0A660SDU8"/>